<dbReference type="InterPro" id="IPR017946">
    <property type="entry name" value="PLC-like_Pdiesterase_TIM-brl"/>
</dbReference>
<comment type="caution">
    <text evidence="1">The sequence shown here is derived from an EMBL/GenBank/DDBJ whole genome shotgun (WGS) entry which is preliminary data.</text>
</comment>
<name>A0A645IX41_9ZZZZ</name>
<organism evidence="1">
    <name type="scientific">bioreactor metagenome</name>
    <dbReference type="NCBI Taxonomy" id="1076179"/>
    <lineage>
        <taxon>unclassified sequences</taxon>
        <taxon>metagenomes</taxon>
        <taxon>ecological metagenomes</taxon>
    </lineage>
</organism>
<dbReference type="SUPFAM" id="SSF51695">
    <property type="entry name" value="PLC-like phosphodiesterases"/>
    <property type="match status" value="1"/>
</dbReference>
<proteinExistence type="predicted"/>
<dbReference type="AlphaFoldDB" id="A0A645IX41"/>
<sequence>MIVELKSGGDWKTLCPKTLELLTAYQGDYCVESFHPLLVRWFYLNAPQILRGQLSEAARYSRKGLPLYQAILMSRLFTNIVTHPHFIAYRVGPKCLSVRLSECFGAMRVAWTARPTDDHAKLTRQNDAIIFEHYLPETRF</sequence>
<dbReference type="EMBL" id="VSSQ01125807">
    <property type="protein sequence ID" value="MPN55978.1"/>
    <property type="molecule type" value="Genomic_DNA"/>
</dbReference>
<accession>A0A645IX41</accession>
<evidence type="ECO:0000313" key="1">
    <source>
        <dbReference type="EMBL" id="MPN55978.1"/>
    </source>
</evidence>
<gene>
    <name evidence="1" type="ORF">SDC9_203662</name>
</gene>
<protein>
    <submittedName>
        <fullName evidence="1">Uncharacterized protein</fullName>
    </submittedName>
</protein>
<dbReference type="GO" id="GO:0008081">
    <property type="term" value="F:phosphoric diester hydrolase activity"/>
    <property type="evidence" value="ECO:0007669"/>
    <property type="project" value="InterPro"/>
</dbReference>
<reference evidence="1" key="1">
    <citation type="submission" date="2019-08" db="EMBL/GenBank/DDBJ databases">
        <authorList>
            <person name="Kucharzyk K."/>
            <person name="Murdoch R.W."/>
            <person name="Higgins S."/>
            <person name="Loffler F."/>
        </authorList>
    </citation>
    <scope>NUCLEOTIDE SEQUENCE</scope>
</reference>
<dbReference type="GO" id="GO:0006629">
    <property type="term" value="P:lipid metabolic process"/>
    <property type="evidence" value="ECO:0007669"/>
    <property type="project" value="InterPro"/>
</dbReference>